<evidence type="ECO:0000256" key="1">
    <source>
        <dbReference type="SAM" id="SignalP"/>
    </source>
</evidence>
<feature type="signal peptide" evidence="1">
    <location>
        <begin position="1"/>
        <end position="18"/>
    </location>
</feature>
<evidence type="ECO:0000313" key="2">
    <source>
        <dbReference type="EMBL" id="CZT18116.1"/>
    </source>
</evidence>
<feature type="chain" id="PRO_5013709709" evidence="1">
    <location>
        <begin position="19"/>
        <end position="149"/>
    </location>
</feature>
<dbReference type="GeneID" id="35599141"/>
<dbReference type="RefSeq" id="XP_023625006.1">
    <property type="nucleotide sequence ID" value="XM_023769238.1"/>
</dbReference>
<sequence length="149" mass="15487">MKLYQAFLISVQFAAALSAAVDTAASECGDLGVLRVDNIPEGVNATDIRTCEAHPLGSSGVSSSANPTGLESGDNHKCYTQAPYGCTKSGKTGYCWKACGDTKKGEWCWLAGNNGFGAWSTCSVWSDCDTNKNQCGQGCRVSSSCGCGC</sequence>
<dbReference type="OrthoDB" id="3656567at2759"/>
<gene>
    <name evidence="2" type="ORF">RCC_03956</name>
</gene>
<keyword evidence="1" id="KW-0732">Signal</keyword>
<evidence type="ECO:0000313" key="3">
    <source>
        <dbReference type="Proteomes" id="UP000225277"/>
    </source>
</evidence>
<proteinExistence type="predicted"/>
<dbReference type="AlphaFoldDB" id="A0A2D3V3K7"/>
<dbReference type="Proteomes" id="UP000225277">
    <property type="component" value="Unassembled WGS sequence"/>
</dbReference>
<reference evidence="2 3" key="1">
    <citation type="submission" date="2016-03" db="EMBL/GenBank/DDBJ databases">
        <authorList>
            <person name="Ploux O."/>
        </authorList>
    </citation>
    <scope>NUCLEOTIDE SEQUENCE [LARGE SCALE GENOMIC DNA]</scope>
    <source>
        <strain evidence="2 3">URUG2</strain>
    </source>
</reference>
<dbReference type="EMBL" id="FJUY01000005">
    <property type="protein sequence ID" value="CZT18116.1"/>
    <property type="molecule type" value="Genomic_DNA"/>
</dbReference>
<protein>
    <submittedName>
        <fullName evidence="2">Uncharacterized protein</fullName>
    </submittedName>
</protein>
<organism evidence="2 3">
    <name type="scientific">Ramularia collo-cygni</name>
    <dbReference type="NCBI Taxonomy" id="112498"/>
    <lineage>
        <taxon>Eukaryota</taxon>
        <taxon>Fungi</taxon>
        <taxon>Dikarya</taxon>
        <taxon>Ascomycota</taxon>
        <taxon>Pezizomycotina</taxon>
        <taxon>Dothideomycetes</taxon>
        <taxon>Dothideomycetidae</taxon>
        <taxon>Mycosphaerellales</taxon>
        <taxon>Mycosphaerellaceae</taxon>
        <taxon>Ramularia</taxon>
    </lineage>
</organism>
<accession>A0A2D3V3K7</accession>
<keyword evidence="3" id="KW-1185">Reference proteome</keyword>
<name>A0A2D3V3K7_9PEZI</name>